<dbReference type="Gene3D" id="3.40.366.10">
    <property type="entry name" value="Malonyl-Coenzyme A Acyl Carrier Protein, domain 2"/>
    <property type="match status" value="1"/>
</dbReference>
<dbReference type="Pfam" id="PF16197">
    <property type="entry name" value="KAsynt_C_assoc"/>
    <property type="match status" value="1"/>
</dbReference>
<dbReference type="InterPro" id="IPR020806">
    <property type="entry name" value="PKS_PP-bd"/>
</dbReference>
<feature type="domain" description="Carrier" evidence="14">
    <location>
        <begin position="1326"/>
        <end position="1401"/>
    </location>
</feature>
<evidence type="ECO:0000256" key="6">
    <source>
        <dbReference type="ARBA" id="ARBA00023194"/>
    </source>
</evidence>
<dbReference type="Pfam" id="PF02801">
    <property type="entry name" value="Ketoacyl-synt_C"/>
    <property type="match status" value="1"/>
</dbReference>
<accession>A0A1H3SDW4</accession>
<dbReference type="PANTHER" id="PTHR43775">
    <property type="entry name" value="FATTY ACID SYNTHASE"/>
    <property type="match status" value="1"/>
</dbReference>
<dbReference type="Pfam" id="PF00698">
    <property type="entry name" value="Acyl_transf_1"/>
    <property type="match status" value="1"/>
</dbReference>
<evidence type="ECO:0000256" key="7">
    <source>
        <dbReference type="ARBA" id="ARBA00023268"/>
    </source>
</evidence>
<dbReference type="GO" id="GO:0004315">
    <property type="term" value="F:3-oxoacyl-[acyl-carrier-protein] synthase activity"/>
    <property type="evidence" value="ECO:0007669"/>
    <property type="project" value="InterPro"/>
</dbReference>
<dbReference type="PANTHER" id="PTHR43775:SF51">
    <property type="entry name" value="INACTIVE PHENOLPHTHIOCEROL SYNTHESIS POLYKETIDE SYNTHASE TYPE I PKS1-RELATED"/>
    <property type="match status" value="1"/>
</dbReference>
<evidence type="ECO:0000256" key="9">
    <source>
        <dbReference type="ARBA" id="ARBA00052442"/>
    </source>
</evidence>
<dbReference type="OrthoDB" id="9778690at2"/>
<dbReference type="SUPFAM" id="SSF51735">
    <property type="entry name" value="NAD(P)-binding Rossmann-fold domains"/>
    <property type="match status" value="2"/>
</dbReference>
<dbReference type="Gene3D" id="3.40.50.11460">
    <property type="match status" value="1"/>
</dbReference>
<gene>
    <name evidence="16" type="ORF">SAMN05216215_10634</name>
</gene>
<dbReference type="Gene3D" id="3.30.70.3290">
    <property type="match status" value="1"/>
</dbReference>
<dbReference type="SUPFAM" id="SSF52151">
    <property type="entry name" value="FabD/lysophospholipase-like"/>
    <property type="match status" value="1"/>
</dbReference>
<reference evidence="17" key="1">
    <citation type="submission" date="2016-10" db="EMBL/GenBank/DDBJ databases">
        <authorList>
            <person name="Varghese N."/>
            <person name="Submissions S."/>
        </authorList>
    </citation>
    <scope>NUCLEOTIDE SEQUENCE [LARGE SCALE GENOMIC DNA]</scope>
    <source>
        <strain evidence="17">CGMCC 4.3530</strain>
    </source>
</reference>
<evidence type="ECO:0000313" key="17">
    <source>
        <dbReference type="Proteomes" id="UP000199529"/>
    </source>
</evidence>
<sequence>MANEEKLRSYLKRVTAELRQARQRLSAAAVPEPIAIVGMGCRFPGGVASPAQLWELVAAGRDAISGFPADRGWNLDALYHPDPEHRGTSYVREGGFLHDAAEFDAAFFGISPREAPAIDPQQRLLLETSWEALEHAGIDPLSLDGSPTGVFTGVMYQDYGSRLAPLIPAEFEGYVGHGSAGSVASGRVSYTLGLEGPAVTVDTACSSSLVAIHLACQSLRAGESTLALAGGATLMATPTMFVEFSRQRALSPDGRCRPFAAAADGTSWAEGVGVVVLERLSEAERNGHPVLAVIRGSAVNQDGASNGLTAPNGSSQQRVISKALAAAGLGPADVDAVEAHGTGTSLGDPIEAQALLATYGKHRTAERPLWLGSLKSNIGHTQAAAGVGGVIKMVQALRHGELPASLHAEALSPHVDWSSGALALLTESRPWPDADRPRRAAVSSFGVSGTNSHLVLELPTRDAESTQDDSRPEIVVVDRASGVGDEPVPWAISGKTPEALAAFAGRLREHLSASKDWTPVEVGATLSKRSGFAHRAVLLGKDRHDLLQHLRDFASGTATPGVIRPTQAQAHNTDRIVMVFPGQGGQWPGMGRQLLDTNPVFAAALAECDQALSGYQDWSVVDLLRNGSPLDRVDIIQPALFAVMVSLARVWQELGIQPAAVVGHSQGEIAAAHIAGALDLDQAARVVALRSQLIRTHLAGHGGMLSVPLSVDDLRPHLDPERVSIAAINSPTATVLSGDTDAIRALHNVLTDQEVRSRILPVDYASHSHHVKTLRQPLLEQLAGLTPKPSEIPFHSTVTGKALDTTTLDAGYWYTNLATTVHFHDTITRLHTAGHDTFLEPSPHPTLTHHVTALPDVVTASTLHRDHPGTDTLLTNAAHLWIHGAPITWQAVLPAGEHVELPTYPFQRERYWLDGPRHDGLGEVRHRVAWHPVPTPPRRPSGTWLIVSPPDVADPWTEVVSDALTAAGATVRQLTFDEAVEPKLPEVLAAQGSFEGVVSLLALTERPQPARHVVATDALVEAGLRVPLWFLTSGAVSTSPSEPAADLERALLLGLTREAAGERPDIGLLDLPAGPDELSPSDLAGCLSQPGGEFALREAGLLVRRLVHAPVDNARPVRDWCPRDTALVTDCTSESGLHLAEWLARRGAEHLVLLADPDQPDPVELEAALTERGAKVTVARCAPTDHAGLDEVLSSIPQQYPLRTVLHIAASPLAEPRGALNLDELTRGHDLDAFVLLSTTGSAVGEVLDSVARQRRAHGLPAVSMTWSPGAAPVAGALKQALDHDETSIVLFRREPSMEPEGGAEAGRPGDLAARLAAAPGGEKRKILLAAAQSLAAVVLRHAEPQRIAPGQPFKELGFDSITAVEFRNRLNAVTGLRLPVTVLFDHPTVEALVERLLADLVPAPSISAALDGLESALSGQTMSEVDRRRLAAIADSWLPGAPRPDGVATRLESASNEEIVEFINRELGIN</sequence>
<evidence type="ECO:0000259" key="14">
    <source>
        <dbReference type="PROSITE" id="PS50075"/>
    </source>
</evidence>
<keyword evidence="5" id="KW-0677">Repeat</keyword>
<dbReference type="InterPro" id="IPR015083">
    <property type="entry name" value="NorB/c/GfsB-D-like_docking"/>
</dbReference>
<dbReference type="CDD" id="cd08952">
    <property type="entry name" value="KR_1_SDR_x"/>
    <property type="match status" value="1"/>
</dbReference>
<keyword evidence="7" id="KW-0511">Multifunctional enzyme</keyword>
<keyword evidence="2" id="KW-0596">Phosphopantetheine</keyword>
<dbReference type="Pfam" id="PF00550">
    <property type="entry name" value="PP-binding"/>
    <property type="match status" value="1"/>
</dbReference>
<evidence type="ECO:0000256" key="5">
    <source>
        <dbReference type="ARBA" id="ARBA00022737"/>
    </source>
</evidence>
<evidence type="ECO:0000256" key="2">
    <source>
        <dbReference type="ARBA" id="ARBA00022450"/>
    </source>
</evidence>
<organism evidence="16 17">
    <name type="scientific">Saccharopolyspora shandongensis</name>
    <dbReference type="NCBI Taxonomy" id="418495"/>
    <lineage>
        <taxon>Bacteria</taxon>
        <taxon>Bacillati</taxon>
        <taxon>Actinomycetota</taxon>
        <taxon>Actinomycetes</taxon>
        <taxon>Pseudonocardiales</taxon>
        <taxon>Pseudonocardiaceae</taxon>
        <taxon>Saccharopolyspora</taxon>
    </lineage>
</organism>
<keyword evidence="4" id="KW-0808">Transferase</keyword>
<dbReference type="InterPro" id="IPR013968">
    <property type="entry name" value="PKS_KR"/>
</dbReference>
<dbReference type="FunFam" id="1.10.1200.10:FF:000007">
    <property type="entry name" value="Probable polyketide synthase pks17"/>
    <property type="match status" value="1"/>
</dbReference>
<dbReference type="FunFam" id="3.40.366.10:FF:000002">
    <property type="entry name" value="Probable polyketide synthase 2"/>
    <property type="match status" value="1"/>
</dbReference>
<evidence type="ECO:0000256" key="3">
    <source>
        <dbReference type="ARBA" id="ARBA00022553"/>
    </source>
</evidence>
<keyword evidence="17" id="KW-1185">Reference proteome</keyword>
<feature type="domain" description="Ketosynthase family 3 (KS3)" evidence="15">
    <location>
        <begin position="31"/>
        <end position="458"/>
    </location>
</feature>
<dbReference type="Pfam" id="PF08990">
    <property type="entry name" value="Docking"/>
    <property type="match status" value="1"/>
</dbReference>
<dbReference type="InterPro" id="IPR009081">
    <property type="entry name" value="PP-bd_ACP"/>
</dbReference>
<dbReference type="SMART" id="SM00827">
    <property type="entry name" value="PKS_AT"/>
    <property type="match status" value="1"/>
</dbReference>
<dbReference type="InterPro" id="IPR016039">
    <property type="entry name" value="Thiolase-like"/>
</dbReference>
<evidence type="ECO:0000313" key="16">
    <source>
        <dbReference type="EMBL" id="SDZ35927.1"/>
    </source>
</evidence>
<dbReference type="InterPro" id="IPR014043">
    <property type="entry name" value="Acyl_transferase_dom"/>
</dbReference>
<dbReference type="Gene3D" id="3.40.47.10">
    <property type="match status" value="1"/>
</dbReference>
<proteinExistence type="predicted"/>
<dbReference type="PROSITE" id="PS52004">
    <property type="entry name" value="KS3_2"/>
    <property type="match status" value="1"/>
</dbReference>
<dbReference type="PROSITE" id="PS00606">
    <property type="entry name" value="KS3_1"/>
    <property type="match status" value="1"/>
</dbReference>
<evidence type="ECO:0000256" key="4">
    <source>
        <dbReference type="ARBA" id="ARBA00022679"/>
    </source>
</evidence>
<dbReference type="GO" id="GO:0006633">
    <property type="term" value="P:fatty acid biosynthetic process"/>
    <property type="evidence" value="ECO:0007669"/>
    <property type="project" value="InterPro"/>
</dbReference>
<evidence type="ECO:0000256" key="8">
    <source>
        <dbReference type="ARBA" id="ARBA00023315"/>
    </source>
</evidence>
<dbReference type="EC" id="2.3.1.94" evidence="13"/>
<dbReference type="InterPro" id="IPR036736">
    <property type="entry name" value="ACP-like_sf"/>
</dbReference>
<comment type="function">
    <text evidence="10">Involved in the biosynthesis of antibiotic erythromycin via the biosynthesis of its aglycone precursor, 6-deoxyerythronolide B (6-dEB).</text>
</comment>
<dbReference type="InterPro" id="IPR020841">
    <property type="entry name" value="PKS_Beta-ketoAc_synthase_dom"/>
</dbReference>
<comment type="subunit">
    <text evidence="12">Homodimer. Erythronolide synthase is composed of EryAI, EryAII and EryAIII multimodular (2 modules) polypeptides each coding for a functional synthase subunit which participates in 2 of the six FAS-like elongation steps required for formation of the polyketide. Module 1, 2, 3, 4, 5, and 6 participating in biosynthesis steps 1, 2, 3, 4, 5, and 6, respectively.</text>
</comment>
<dbReference type="InterPro" id="IPR014031">
    <property type="entry name" value="Ketoacyl_synth_C"/>
</dbReference>
<dbReference type="InterPro" id="IPR057326">
    <property type="entry name" value="KR_dom"/>
</dbReference>
<dbReference type="PROSITE" id="PS50075">
    <property type="entry name" value="CARRIER"/>
    <property type="match status" value="1"/>
</dbReference>
<dbReference type="SMART" id="SM00822">
    <property type="entry name" value="PKS_KR"/>
    <property type="match status" value="1"/>
</dbReference>
<dbReference type="Gene3D" id="1.10.1200.10">
    <property type="entry name" value="ACP-like"/>
    <property type="match status" value="1"/>
</dbReference>
<keyword evidence="3" id="KW-0597">Phosphoprotein</keyword>
<dbReference type="SUPFAM" id="SSF53901">
    <property type="entry name" value="Thiolase-like"/>
    <property type="match status" value="1"/>
</dbReference>
<name>A0A1H3SDW4_9PSEU</name>
<evidence type="ECO:0000256" key="1">
    <source>
        <dbReference type="ARBA" id="ARBA00001957"/>
    </source>
</evidence>
<dbReference type="STRING" id="418495.SAMN05216215_10634"/>
<keyword evidence="6" id="KW-0045">Antibiotic biosynthesis</keyword>
<dbReference type="InterPro" id="IPR001227">
    <property type="entry name" value="Ac_transferase_dom_sf"/>
</dbReference>
<dbReference type="Pfam" id="PF08659">
    <property type="entry name" value="KR"/>
    <property type="match status" value="1"/>
</dbReference>
<dbReference type="InterPro" id="IPR032821">
    <property type="entry name" value="PKS_assoc"/>
</dbReference>
<comment type="catalytic activity">
    <reaction evidence="9">
        <text>6 (S)-methylmalonyl-CoA + propanoyl-CoA + 6 NADPH + 12 H(+) = 6-deoxyerythronolide B + 6 CO2 + 6 NADP(+) + 7 CoA + H2O</text>
        <dbReference type="Rhea" id="RHEA:23068"/>
        <dbReference type="ChEBI" id="CHEBI:15377"/>
        <dbReference type="ChEBI" id="CHEBI:15378"/>
        <dbReference type="ChEBI" id="CHEBI:16089"/>
        <dbReference type="ChEBI" id="CHEBI:16526"/>
        <dbReference type="ChEBI" id="CHEBI:57287"/>
        <dbReference type="ChEBI" id="CHEBI:57327"/>
        <dbReference type="ChEBI" id="CHEBI:57392"/>
        <dbReference type="ChEBI" id="CHEBI:57783"/>
        <dbReference type="ChEBI" id="CHEBI:58349"/>
        <dbReference type="EC" id="2.3.1.94"/>
    </reaction>
</comment>
<dbReference type="SMART" id="SM00823">
    <property type="entry name" value="PKS_PP"/>
    <property type="match status" value="1"/>
</dbReference>
<dbReference type="SUPFAM" id="SSF55048">
    <property type="entry name" value="Probable ACP-binding domain of malonyl-CoA ACP transacylase"/>
    <property type="match status" value="1"/>
</dbReference>
<dbReference type="Proteomes" id="UP000199529">
    <property type="component" value="Unassembled WGS sequence"/>
</dbReference>
<dbReference type="GO" id="GO:0031177">
    <property type="term" value="F:phosphopantetheine binding"/>
    <property type="evidence" value="ECO:0007669"/>
    <property type="project" value="InterPro"/>
</dbReference>
<dbReference type="InterPro" id="IPR036291">
    <property type="entry name" value="NAD(P)-bd_dom_sf"/>
</dbReference>
<dbReference type="FunFam" id="3.40.47.10:FF:000019">
    <property type="entry name" value="Polyketide synthase type I"/>
    <property type="match status" value="1"/>
</dbReference>
<comment type="pathway">
    <text evidence="11">Antibiotic biosynthesis; erythromycin biosynthesis.</text>
</comment>
<evidence type="ECO:0000256" key="11">
    <source>
        <dbReference type="ARBA" id="ARBA00060622"/>
    </source>
</evidence>
<dbReference type="InterPro" id="IPR018201">
    <property type="entry name" value="Ketoacyl_synth_AS"/>
</dbReference>
<dbReference type="SMART" id="SM00825">
    <property type="entry name" value="PKS_KS"/>
    <property type="match status" value="1"/>
</dbReference>
<dbReference type="Pfam" id="PF00109">
    <property type="entry name" value="ketoacyl-synt"/>
    <property type="match status" value="1"/>
</dbReference>
<dbReference type="InterPro" id="IPR050091">
    <property type="entry name" value="PKS_NRPS_Biosynth_Enz"/>
</dbReference>
<dbReference type="CDD" id="cd00833">
    <property type="entry name" value="PKS"/>
    <property type="match status" value="1"/>
</dbReference>
<evidence type="ECO:0000256" key="10">
    <source>
        <dbReference type="ARBA" id="ARBA00060158"/>
    </source>
</evidence>
<keyword evidence="8" id="KW-0012">Acyltransferase</keyword>
<dbReference type="GO" id="GO:0033068">
    <property type="term" value="P:macrolide biosynthetic process"/>
    <property type="evidence" value="ECO:0007669"/>
    <property type="project" value="UniProtKB-ARBA"/>
</dbReference>
<dbReference type="SMART" id="SM01294">
    <property type="entry name" value="PKS_PP_betabranch"/>
    <property type="match status" value="1"/>
</dbReference>
<comment type="cofactor">
    <cofactor evidence="1">
        <name>pantetheine 4'-phosphate</name>
        <dbReference type="ChEBI" id="CHEBI:47942"/>
    </cofactor>
</comment>
<dbReference type="EMBL" id="FNOK01000063">
    <property type="protein sequence ID" value="SDZ35927.1"/>
    <property type="molecule type" value="Genomic_DNA"/>
</dbReference>
<evidence type="ECO:0000256" key="13">
    <source>
        <dbReference type="ARBA" id="ARBA00066981"/>
    </source>
</evidence>
<dbReference type="GO" id="GO:0004312">
    <property type="term" value="F:fatty acid synthase activity"/>
    <property type="evidence" value="ECO:0007669"/>
    <property type="project" value="TreeGrafter"/>
</dbReference>
<dbReference type="InterPro" id="IPR016035">
    <property type="entry name" value="Acyl_Trfase/lysoPLipase"/>
</dbReference>
<protein>
    <recommendedName>
        <fullName evidence="13">6-deoxyerythronolide-B synthase</fullName>
        <ecNumber evidence="13">2.3.1.94</ecNumber>
    </recommendedName>
</protein>
<dbReference type="InterPro" id="IPR016036">
    <property type="entry name" value="Malonyl_transacylase_ACP-bd"/>
</dbReference>
<dbReference type="GO" id="GO:0047879">
    <property type="term" value="F:erythronolide synthase activity"/>
    <property type="evidence" value="ECO:0007669"/>
    <property type="project" value="UniProtKB-EC"/>
</dbReference>
<evidence type="ECO:0000256" key="12">
    <source>
        <dbReference type="ARBA" id="ARBA00063272"/>
    </source>
</evidence>
<dbReference type="InterPro" id="IPR014030">
    <property type="entry name" value="Ketoacyl_synth_N"/>
</dbReference>
<dbReference type="SUPFAM" id="SSF47336">
    <property type="entry name" value="ACP-like"/>
    <property type="match status" value="1"/>
</dbReference>
<dbReference type="Gene3D" id="3.40.50.720">
    <property type="entry name" value="NAD(P)-binding Rossmann-like Domain"/>
    <property type="match status" value="1"/>
</dbReference>
<evidence type="ECO:0000259" key="15">
    <source>
        <dbReference type="PROSITE" id="PS52004"/>
    </source>
</evidence>